<reference evidence="5" key="1">
    <citation type="journal article" date="2019" name="Int. J. Syst. Evol. Microbiol.">
        <title>The Global Catalogue of Microorganisms (GCM) 10K type strain sequencing project: providing services to taxonomists for standard genome sequencing and annotation.</title>
        <authorList>
            <consortium name="The Broad Institute Genomics Platform"/>
            <consortium name="The Broad Institute Genome Sequencing Center for Infectious Disease"/>
            <person name="Wu L."/>
            <person name="Ma J."/>
        </authorList>
    </citation>
    <scope>NUCLEOTIDE SEQUENCE [LARGE SCALE GENOMIC DNA]</scope>
    <source>
        <strain evidence="5">JCM 9458</strain>
    </source>
</reference>
<dbReference type="PROSITE" id="PS51737">
    <property type="entry name" value="RECOMBINASE_DNA_BIND"/>
    <property type="match status" value="1"/>
</dbReference>
<evidence type="ECO:0008006" key="6">
    <source>
        <dbReference type="Google" id="ProtNLM"/>
    </source>
</evidence>
<comment type="caution">
    <text evidence="4">The sequence shown here is derived from an EMBL/GenBank/DDBJ whole genome shotgun (WGS) entry which is preliminary data.</text>
</comment>
<sequence>MARRLRTGRAPVPRAPIPPTTYLRIATYTRRSTDEENQPFTLGAQDTKLDAYAASQEGWSIVAKFSDDASGATLDRPDLERMIAAAKAGKFDVLLVYRVDRFSRRIRDLVWLLDELDQAGVSFRSATEPFDTSTPAGRMLVQMLGVFAEFEREMIIDRVINGMESKARKGQWTLSVPPEGYEVDAGTQHLNPLAREVPTIQTIFDLYTVRRLGARSIAKEVNQRGLRRRSGRPWSHKTVIDVLTNPAYIGAVAFRDIYAPDSHPALISSDTFALAQEILTERGEHPAKSAGAASDYYLTGKICCPRCGKTYLGTSATGKRHRYHYYTCFTRNRYGTDHCDAPRLQADVLDDAVLRAVGDFYSDNTDLILESITAAQTRHRAATADAEAELNTVSAQLAQKQVVIDRYFTDYEDGRIDRGLLETRIEKLSTELTQLRRRRDQLQLLIDTAPEAITQDQLDAIADDVNQVIHDGDHPQRKELCNLLVDEIKIDLTAETATPVFRVNLDPAATKKAASAPTSHLIGAPNRSSRGVRERGPLVELRGLEPLTPTLPVWCATSCATAPSGPFRTDC</sequence>
<dbReference type="EMBL" id="BAAAYN010000028">
    <property type="protein sequence ID" value="GAA3390437.1"/>
    <property type="molecule type" value="Genomic_DNA"/>
</dbReference>
<feature type="domain" description="Recombinase" evidence="3">
    <location>
        <begin position="178"/>
        <end position="285"/>
    </location>
</feature>
<feature type="coiled-coil region" evidence="1">
    <location>
        <begin position="418"/>
        <end position="445"/>
    </location>
</feature>
<dbReference type="SUPFAM" id="SSF53041">
    <property type="entry name" value="Resolvase-like"/>
    <property type="match status" value="1"/>
</dbReference>
<dbReference type="Pfam" id="PF07508">
    <property type="entry name" value="Recombinase"/>
    <property type="match status" value="1"/>
</dbReference>
<name>A0ABP6T209_9ACTN</name>
<dbReference type="InterPro" id="IPR025827">
    <property type="entry name" value="Zn_ribbon_recom_dom"/>
</dbReference>
<dbReference type="Proteomes" id="UP001501676">
    <property type="component" value="Unassembled WGS sequence"/>
</dbReference>
<evidence type="ECO:0000256" key="1">
    <source>
        <dbReference type="SAM" id="Coils"/>
    </source>
</evidence>
<dbReference type="Gene3D" id="3.90.1750.20">
    <property type="entry name" value="Putative Large Serine Recombinase, Chain B, Domain 2"/>
    <property type="match status" value="1"/>
</dbReference>
<dbReference type="PROSITE" id="PS51736">
    <property type="entry name" value="RECOMBINASES_3"/>
    <property type="match status" value="1"/>
</dbReference>
<evidence type="ECO:0000313" key="4">
    <source>
        <dbReference type="EMBL" id="GAA3390437.1"/>
    </source>
</evidence>
<dbReference type="Gene3D" id="3.40.50.1390">
    <property type="entry name" value="Resolvase, N-terminal catalytic domain"/>
    <property type="match status" value="1"/>
</dbReference>
<dbReference type="SMART" id="SM00857">
    <property type="entry name" value="Resolvase"/>
    <property type="match status" value="1"/>
</dbReference>
<protein>
    <recommendedName>
        <fullName evidence="6">Recombinase family protein</fullName>
    </recommendedName>
</protein>
<evidence type="ECO:0000313" key="5">
    <source>
        <dbReference type="Proteomes" id="UP001501676"/>
    </source>
</evidence>
<dbReference type="InterPro" id="IPR050639">
    <property type="entry name" value="SSR_resolvase"/>
</dbReference>
<accession>A0ABP6T209</accession>
<proteinExistence type="predicted"/>
<dbReference type="InterPro" id="IPR011109">
    <property type="entry name" value="DNA_bind_recombinase_dom"/>
</dbReference>
<dbReference type="InterPro" id="IPR036162">
    <property type="entry name" value="Resolvase-like_N_sf"/>
</dbReference>
<evidence type="ECO:0000259" key="2">
    <source>
        <dbReference type="PROSITE" id="PS51736"/>
    </source>
</evidence>
<dbReference type="PANTHER" id="PTHR30461">
    <property type="entry name" value="DNA-INVERTASE FROM LAMBDOID PROPHAGE"/>
    <property type="match status" value="1"/>
</dbReference>
<organism evidence="4 5">
    <name type="scientific">Cryptosporangium minutisporangium</name>
    <dbReference type="NCBI Taxonomy" id="113569"/>
    <lineage>
        <taxon>Bacteria</taxon>
        <taxon>Bacillati</taxon>
        <taxon>Actinomycetota</taxon>
        <taxon>Actinomycetes</taxon>
        <taxon>Cryptosporangiales</taxon>
        <taxon>Cryptosporangiaceae</taxon>
        <taxon>Cryptosporangium</taxon>
    </lineage>
</organism>
<gene>
    <name evidence="4" type="ORF">GCM10020369_44380</name>
</gene>
<dbReference type="InterPro" id="IPR038109">
    <property type="entry name" value="DNA_bind_recomb_sf"/>
</dbReference>
<dbReference type="CDD" id="cd03768">
    <property type="entry name" value="SR_ResInv"/>
    <property type="match status" value="1"/>
</dbReference>
<keyword evidence="1" id="KW-0175">Coiled coil</keyword>
<dbReference type="PANTHER" id="PTHR30461:SF23">
    <property type="entry name" value="DNA RECOMBINASE-RELATED"/>
    <property type="match status" value="1"/>
</dbReference>
<keyword evidence="5" id="KW-1185">Reference proteome</keyword>
<evidence type="ECO:0000259" key="3">
    <source>
        <dbReference type="PROSITE" id="PS51737"/>
    </source>
</evidence>
<dbReference type="Pfam" id="PF00239">
    <property type="entry name" value="Resolvase"/>
    <property type="match status" value="1"/>
</dbReference>
<dbReference type="Pfam" id="PF13408">
    <property type="entry name" value="Zn_ribbon_recom"/>
    <property type="match status" value="1"/>
</dbReference>
<dbReference type="InterPro" id="IPR006119">
    <property type="entry name" value="Resolv_N"/>
</dbReference>
<feature type="domain" description="Resolvase/invertase-type recombinase catalytic" evidence="2">
    <location>
        <begin position="24"/>
        <end position="170"/>
    </location>
</feature>